<organism evidence="1 2">
    <name type="scientific">Bifidobacterium longum</name>
    <dbReference type="NCBI Taxonomy" id="216816"/>
    <lineage>
        <taxon>Bacteria</taxon>
        <taxon>Bacillati</taxon>
        <taxon>Actinomycetota</taxon>
        <taxon>Actinomycetes</taxon>
        <taxon>Bifidobacteriales</taxon>
        <taxon>Bifidobacteriaceae</taxon>
        <taxon>Bifidobacterium</taxon>
    </lineage>
</organism>
<reference evidence="1 2" key="1">
    <citation type="submission" date="2018-08" db="EMBL/GenBank/DDBJ databases">
        <title>A genome reference for cultivated species of the human gut microbiota.</title>
        <authorList>
            <person name="Zou Y."/>
            <person name="Xue W."/>
            <person name="Luo G."/>
        </authorList>
    </citation>
    <scope>NUCLEOTIDE SEQUENCE [LARGE SCALE GENOMIC DNA]</scope>
    <source>
        <strain evidence="1 2">AF11-12</strain>
    </source>
</reference>
<proteinExistence type="predicted"/>
<evidence type="ECO:0000313" key="2">
    <source>
        <dbReference type="Proteomes" id="UP000265775"/>
    </source>
</evidence>
<name>A0A133L973_BIFLN</name>
<evidence type="ECO:0000313" key="1">
    <source>
        <dbReference type="EMBL" id="RGW65737.1"/>
    </source>
</evidence>
<dbReference type="AlphaFoldDB" id="A0A133L973"/>
<dbReference type="EMBL" id="QSAR01000002">
    <property type="protein sequence ID" value="RGW65737.1"/>
    <property type="molecule type" value="Genomic_DNA"/>
</dbReference>
<comment type="caution">
    <text evidence="1">The sequence shown here is derived from an EMBL/GenBank/DDBJ whole genome shotgun (WGS) entry which is preliminary data.</text>
</comment>
<dbReference type="RefSeq" id="WP_060868162.1">
    <property type="nucleotide sequence ID" value="NZ_CAXSJW010000031.1"/>
</dbReference>
<gene>
    <name evidence="1" type="ORF">DWV59_02865</name>
</gene>
<accession>A0A133L973</accession>
<sequence length="72" mass="7802">MRIIIDGHGRIDRQAMAVERLKTIDMTPAGGGDAQDWVGAWLDGFDQALDLCRALETALDADMGKELSGDAR</sequence>
<protein>
    <submittedName>
        <fullName evidence="1">Uncharacterized protein</fullName>
    </submittedName>
</protein>
<dbReference type="Proteomes" id="UP000265775">
    <property type="component" value="Unassembled WGS sequence"/>
</dbReference>